<keyword evidence="1 3" id="KW-0808">Transferase</keyword>
<organism evidence="3 4">
    <name type="scientific">Pseudonocardia dioxanivorans (strain ATCC 55486 / DSM 44775 / JCM 13855 / CB1190)</name>
    <dbReference type="NCBI Taxonomy" id="675635"/>
    <lineage>
        <taxon>Bacteria</taxon>
        <taxon>Bacillati</taxon>
        <taxon>Actinomycetota</taxon>
        <taxon>Actinomycetes</taxon>
        <taxon>Pseudonocardiales</taxon>
        <taxon>Pseudonocardiaceae</taxon>
        <taxon>Pseudonocardia</taxon>
    </lineage>
</organism>
<evidence type="ECO:0000259" key="2">
    <source>
        <dbReference type="Pfam" id="PF00534"/>
    </source>
</evidence>
<dbReference type="GO" id="GO:0016757">
    <property type="term" value="F:glycosyltransferase activity"/>
    <property type="evidence" value="ECO:0007669"/>
    <property type="project" value="UniProtKB-KW"/>
</dbReference>
<evidence type="ECO:0000313" key="3">
    <source>
        <dbReference type="EMBL" id="AEA25689.1"/>
    </source>
</evidence>
<dbReference type="PANTHER" id="PTHR12526:SF595">
    <property type="entry name" value="BLL5217 PROTEIN"/>
    <property type="match status" value="1"/>
</dbReference>
<evidence type="ECO:0000313" key="4">
    <source>
        <dbReference type="Proteomes" id="UP000007809"/>
    </source>
</evidence>
<dbReference type="Gene3D" id="3.40.50.2000">
    <property type="entry name" value="Glycogen Phosphorylase B"/>
    <property type="match status" value="2"/>
</dbReference>
<protein>
    <submittedName>
        <fullName evidence="3">Glycosyl transferase group 1</fullName>
    </submittedName>
</protein>
<dbReference type="STRING" id="675635.Psed_3514"/>
<dbReference type="AlphaFoldDB" id="F4CZF8"/>
<gene>
    <name evidence="3" type="ordered locus">Psed_3514</name>
</gene>
<dbReference type="RefSeq" id="WP_013675608.1">
    <property type="nucleotide sequence ID" value="NC_015312.1"/>
</dbReference>
<keyword evidence="4" id="KW-1185">Reference proteome</keyword>
<sequence>MARPSLNIGLLSAPCVAPPSQTHDGTQMIVAQLARGLVAAGQSVTVFPTGDCPVPGSTAHGVSSATDEPLGGGFVDLQHVMAGHEALAGCDVVHDHTLLGPAWALASNRRTVLTTCHGPLTGELRSVYGRYAARLPVVATSHEHVARAPEIAFSRVIHDCLDLDRFPMGRGAGGYLLFLGRLAPANGVREAVLLSRAVGRPLVIAAKMRAPAEYTYFDEEARPLLGDDVMFVGEAVDGAKLDLLAGATALLNPIHRPEPFGLAMTEALACGTPVVTCSVGAATEIVEHGVTGFICDDRTELVDALAHVGDLDRTACRAAVAERFSTERMVAEYLSLYELMVNSDSERLQVGPDALGACP</sequence>
<dbReference type="KEGG" id="pdx:Psed_3514"/>
<dbReference type="SUPFAM" id="SSF53756">
    <property type="entry name" value="UDP-Glycosyltransferase/glycogen phosphorylase"/>
    <property type="match status" value="1"/>
</dbReference>
<dbReference type="HOGENOM" id="CLU_042257_1_0_11"/>
<proteinExistence type="predicted"/>
<dbReference type="EMBL" id="CP002593">
    <property type="protein sequence ID" value="AEA25689.1"/>
    <property type="molecule type" value="Genomic_DNA"/>
</dbReference>
<dbReference type="eggNOG" id="COG0438">
    <property type="taxonomic scope" value="Bacteria"/>
</dbReference>
<name>F4CZF8_PSEUX</name>
<feature type="domain" description="Glycosyl transferase family 1" evidence="2">
    <location>
        <begin position="175"/>
        <end position="306"/>
    </location>
</feature>
<evidence type="ECO:0000256" key="1">
    <source>
        <dbReference type="ARBA" id="ARBA00022679"/>
    </source>
</evidence>
<reference evidence="3 4" key="1">
    <citation type="journal article" date="2011" name="J. Bacteriol.">
        <title>Genome sequence of the 1,4-dioxane-degrading Pseudonocardia dioxanivorans strain CB1190.</title>
        <authorList>
            <person name="Sales C.M."/>
            <person name="Mahendra S."/>
            <person name="Grostern A."/>
            <person name="Parales R.E."/>
            <person name="Goodwin L.A."/>
            <person name="Woyke T."/>
            <person name="Nolan M."/>
            <person name="Lapidus A."/>
            <person name="Chertkov O."/>
            <person name="Ovchinnikova G."/>
            <person name="Sczyrba A."/>
            <person name="Alvarez-Cohen L."/>
        </authorList>
    </citation>
    <scope>NUCLEOTIDE SEQUENCE [LARGE SCALE GENOMIC DNA]</scope>
    <source>
        <strain evidence="4">ATCC 55486 / DSM 44775 / JCM 13855 / CB1190</strain>
    </source>
</reference>
<dbReference type="InterPro" id="IPR001296">
    <property type="entry name" value="Glyco_trans_1"/>
</dbReference>
<dbReference type="Pfam" id="PF00534">
    <property type="entry name" value="Glycos_transf_1"/>
    <property type="match status" value="1"/>
</dbReference>
<accession>F4CZF8</accession>
<dbReference type="Proteomes" id="UP000007809">
    <property type="component" value="Chromosome"/>
</dbReference>
<dbReference type="PANTHER" id="PTHR12526">
    <property type="entry name" value="GLYCOSYLTRANSFERASE"/>
    <property type="match status" value="1"/>
</dbReference>